<keyword evidence="3" id="KW-1185">Reference proteome</keyword>
<evidence type="ECO:0000256" key="1">
    <source>
        <dbReference type="SAM" id="MobiDB-lite"/>
    </source>
</evidence>
<accession>A0A2U1LRX9</accession>
<dbReference type="OrthoDB" id="6079937at2759"/>
<evidence type="ECO:0000313" key="3">
    <source>
        <dbReference type="Proteomes" id="UP000245207"/>
    </source>
</evidence>
<dbReference type="EMBL" id="PKPP01008037">
    <property type="protein sequence ID" value="PWA51758.1"/>
    <property type="molecule type" value="Genomic_DNA"/>
</dbReference>
<evidence type="ECO:0000313" key="2">
    <source>
        <dbReference type="EMBL" id="PWA51758.1"/>
    </source>
</evidence>
<comment type="caution">
    <text evidence="2">The sequence shown here is derived from an EMBL/GenBank/DDBJ whole genome shotgun (WGS) entry which is preliminary data.</text>
</comment>
<organism evidence="2 3">
    <name type="scientific">Artemisia annua</name>
    <name type="common">Sweet wormwood</name>
    <dbReference type="NCBI Taxonomy" id="35608"/>
    <lineage>
        <taxon>Eukaryota</taxon>
        <taxon>Viridiplantae</taxon>
        <taxon>Streptophyta</taxon>
        <taxon>Embryophyta</taxon>
        <taxon>Tracheophyta</taxon>
        <taxon>Spermatophyta</taxon>
        <taxon>Magnoliopsida</taxon>
        <taxon>eudicotyledons</taxon>
        <taxon>Gunneridae</taxon>
        <taxon>Pentapetalae</taxon>
        <taxon>asterids</taxon>
        <taxon>campanulids</taxon>
        <taxon>Asterales</taxon>
        <taxon>Asteraceae</taxon>
        <taxon>Asteroideae</taxon>
        <taxon>Anthemideae</taxon>
        <taxon>Artemisiinae</taxon>
        <taxon>Artemisia</taxon>
    </lineage>
</organism>
<dbReference type="Proteomes" id="UP000245207">
    <property type="component" value="Unassembled WGS sequence"/>
</dbReference>
<dbReference type="AlphaFoldDB" id="A0A2U1LRX9"/>
<protein>
    <submittedName>
        <fullName evidence="2">Uncharacterized protein</fullName>
    </submittedName>
</protein>
<feature type="region of interest" description="Disordered" evidence="1">
    <location>
        <begin position="1"/>
        <end position="30"/>
    </location>
</feature>
<gene>
    <name evidence="2" type="ORF">CTI12_AA460260</name>
</gene>
<proteinExistence type="predicted"/>
<name>A0A2U1LRX9_ARTAN</name>
<feature type="compositionally biased region" description="Basic and acidic residues" evidence="1">
    <location>
        <begin position="1"/>
        <end position="19"/>
    </location>
</feature>
<reference evidence="2 3" key="1">
    <citation type="journal article" date="2018" name="Mol. Plant">
        <title>The genome of Artemisia annua provides insight into the evolution of Asteraceae family and artemisinin biosynthesis.</title>
        <authorList>
            <person name="Shen Q."/>
            <person name="Zhang L."/>
            <person name="Liao Z."/>
            <person name="Wang S."/>
            <person name="Yan T."/>
            <person name="Shi P."/>
            <person name="Liu M."/>
            <person name="Fu X."/>
            <person name="Pan Q."/>
            <person name="Wang Y."/>
            <person name="Lv Z."/>
            <person name="Lu X."/>
            <person name="Zhang F."/>
            <person name="Jiang W."/>
            <person name="Ma Y."/>
            <person name="Chen M."/>
            <person name="Hao X."/>
            <person name="Li L."/>
            <person name="Tang Y."/>
            <person name="Lv G."/>
            <person name="Zhou Y."/>
            <person name="Sun X."/>
            <person name="Brodelius P.E."/>
            <person name="Rose J.K.C."/>
            <person name="Tang K."/>
        </authorList>
    </citation>
    <scope>NUCLEOTIDE SEQUENCE [LARGE SCALE GENOMIC DNA]</scope>
    <source>
        <strain evidence="3">cv. Huhao1</strain>
        <tissue evidence="2">Leaf</tissue>
    </source>
</reference>
<sequence length="115" mass="12608">MTGKRPRDCVSDSEIHYDTDYGDSEPGSLSPNYDTECSDVLLNYDSECSDVSLNYDSQCSDVSLNYDTECSGGSSSEVAAFVEATDSDESSSSSSSEISRGPHFVRWRAEKLMEQ</sequence>